<reference evidence="2" key="1">
    <citation type="journal article" date="2011" name="PLoS Biol.">
        <title>Gene gain and loss during evolution of obligate parasitism in the white rust pathogen of Arabidopsis thaliana.</title>
        <authorList>
            <person name="Kemen E."/>
            <person name="Gardiner A."/>
            <person name="Schultz-Larsen T."/>
            <person name="Kemen A.C."/>
            <person name="Balmuth A.L."/>
            <person name="Robert-Seilaniantz A."/>
            <person name="Bailey K."/>
            <person name="Holub E."/>
            <person name="Studholme D.J."/>
            <person name="Maclean D."/>
            <person name="Jones J.D."/>
        </authorList>
    </citation>
    <scope>NUCLEOTIDE SEQUENCE</scope>
</reference>
<protein>
    <submittedName>
        <fullName evidence="2">Uncharacterized protein AlNc14C386G11262</fullName>
    </submittedName>
</protein>
<dbReference type="Gene3D" id="3.10.10.10">
    <property type="entry name" value="HIV Type 1 Reverse Transcriptase, subunit A, domain 1"/>
    <property type="match status" value="1"/>
</dbReference>
<dbReference type="InterPro" id="IPR043502">
    <property type="entry name" value="DNA/RNA_pol_sf"/>
</dbReference>
<dbReference type="PANTHER" id="PTHR33064:SF37">
    <property type="entry name" value="RIBONUCLEASE H"/>
    <property type="match status" value="1"/>
</dbReference>
<reference evidence="2" key="2">
    <citation type="submission" date="2011-02" db="EMBL/GenBank/DDBJ databases">
        <authorList>
            <person name="MacLean D."/>
        </authorList>
    </citation>
    <scope>NUCLEOTIDE SEQUENCE</scope>
</reference>
<dbReference type="PROSITE" id="PS50878">
    <property type="entry name" value="RT_POL"/>
    <property type="match status" value="1"/>
</dbReference>
<name>F0WYJ9_9STRA</name>
<dbReference type="HOGENOM" id="CLU_1484575_0_0_1"/>
<organism evidence="2">
    <name type="scientific">Albugo laibachii Nc14</name>
    <dbReference type="NCBI Taxonomy" id="890382"/>
    <lineage>
        <taxon>Eukaryota</taxon>
        <taxon>Sar</taxon>
        <taxon>Stramenopiles</taxon>
        <taxon>Oomycota</taxon>
        <taxon>Peronosporomycetes</taxon>
        <taxon>Albuginales</taxon>
        <taxon>Albuginaceae</taxon>
        <taxon>Albugo</taxon>
    </lineage>
</organism>
<proteinExistence type="predicted"/>
<dbReference type="InterPro" id="IPR051320">
    <property type="entry name" value="Viral_Replic_Matur_Polypro"/>
</dbReference>
<dbReference type="Gene3D" id="3.30.70.270">
    <property type="match status" value="1"/>
</dbReference>
<dbReference type="InterPro" id="IPR000477">
    <property type="entry name" value="RT_dom"/>
</dbReference>
<accession>F0WYJ9</accession>
<dbReference type="SUPFAM" id="SSF56672">
    <property type="entry name" value="DNA/RNA polymerases"/>
    <property type="match status" value="1"/>
</dbReference>
<evidence type="ECO:0000259" key="1">
    <source>
        <dbReference type="PROSITE" id="PS50878"/>
    </source>
</evidence>
<dbReference type="Pfam" id="PF00078">
    <property type="entry name" value="RVT_1"/>
    <property type="match status" value="1"/>
</dbReference>
<sequence length="182" mass="20958">MQELEKPPVFIASDSKRTWSESTPNESRCQTSKRVYRATGVANAHAGGRTEYLQGPKCFFSLDFFKGYWQFLLATESQELYSFSTDDGIYTPTRVLMGGSDSVAYCQSFVQNLFDPLLYNGLLVWIDDLLGYAQTDEELLFLLHNVLTICQKANLELNPNKYIFWKREMLWCSAEIHQDYLG</sequence>
<gene>
    <name evidence="2" type="primary">AlNc14C386G11262</name>
    <name evidence="2" type="ORF">ALNC14_127010</name>
</gene>
<dbReference type="EMBL" id="FR824430">
    <property type="protein sequence ID" value="CCA26557.1"/>
    <property type="molecule type" value="Genomic_DNA"/>
</dbReference>
<evidence type="ECO:0000313" key="2">
    <source>
        <dbReference type="EMBL" id="CCA26557.1"/>
    </source>
</evidence>
<feature type="domain" description="Reverse transcriptase" evidence="1">
    <location>
        <begin position="1"/>
        <end position="182"/>
    </location>
</feature>
<dbReference type="CDD" id="cd01647">
    <property type="entry name" value="RT_LTR"/>
    <property type="match status" value="1"/>
</dbReference>
<dbReference type="PANTHER" id="PTHR33064">
    <property type="entry name" value="POL PROTEIN"/>
    <property type="match status" value="1"/>
</dbReference>
<dbReference type="InterPro" id="IPR043128">
    <property type="entry name" value="Rev_trsase/Diguanyl_cyclase"/>
</dbReference>
<dbReference type="AlphaFoldDB" id="F0WYJ9"/>